<dbReference type="PANTHER" id="PTHR13617:SF14">
    <property type="entry name" value="PROTEIN ABHD18"/>
    <property type="match status" value="1"/>
</dbReference>
<dbReference type="AlphaFoldDB" id="B7GM70"/>
<dbReference type="PANTHER" id="PTHR13617">
    <property type="entry name" value="PROTEIN ABHD18"/>
    <property type="match status" value="1"/>
</dbReference>
<dbReference type="KEGG" id="afl:Aflv_2619"/>
<dbReference type="Gene3D" id="3.40.50.1820">
    <property type="entry name" value="alpha/beta hydrolase"/>
    <property type="match status" value="1"/>
</dbReference>
<proteinExistence type="predicted"/>
<gene>
    <name evidence="1" type="ordered locus">Aflv_2619</name>
</gene>
<evidence type="ECO:0000313" key="2">
    <source>
        <dbReference type="Proteomes" id="UP000000742"/>
    </source>
</evidence>
<reference evidence="1 2" key="1">
    <citation type="journal article" date="2008" name="Genome Biol.">
        <title>Encapsulated in silica: genome, proteome and physiology of the thermophilic bacterium Anoxybacillus flavithermus WK1.</title>
        <authorList>
            <person name="Saw J.H."/>
            <person name="Mountain B.W."/>
            <person name="Feng L."/>
            <person name="Omelchenko M.V."/>
            <person name="Hou S."/>
            <person name="Saito J.A."/>
            <person name="Stott M.B."/>
            <person name="Li D."/>
            <person name="Zhao G."/>
            <person name="Wu J."/>
            <person name="Galperin M.Y."/>
            <person name="Koonin E.V."/>
            <person name="Makarova K.S."/>
            <person name="Wolf Y.I."/>
            <person name="Rigden D.J."/>
            <person name="Dunfield P.F."/>
            <person name="Wang L."/>
            <person name="Alam M."/>
        </authorList>
    </citation>
    <scope>NUCLEOTIDE SEQUENCE [LARGE SCALE GENOMIC DNA]</scope>
    <source>
        <strain evidence="2">DSM 21510 / WK1</strain>
    </source>
</reference>
<protein>
    <submittedName>
        <fullName evidence="1">Uncharacterized conserved protein</fullName>
    </submittedName>
</protein>
<name>B7GM70_ANOFW</name>
<dbReference type="eggNOG" id="COG1073">
    <property type="taxonomic scope" value="Bacteria"/>
</dbReference>
<sequence length="353" mass="41445">MNFLVSHATMKSSFFTFLSKGSESIRKWMAHSLDRMGLYLLHRQKSQQSQFTRYDRSLLEQANWDIVYPTPDVPEVHFEHMHKQMNYEIQRFSFQSPMKFGNEINDRVQGNVYFHSSQSPIHVIVVHGWRMDQWEKINRLFLKPFNKSGFHMWQMMLPFHFDRAYSSYSGEYMISANIERSIFSVRQAVMEIRSLIRWIKQNKGGSVILVGVSLGGLMTNLVATVEEYADAVISIMYANSLSYAVWHTPIGKYIKQDLQNNGVTYDMLKEYWEILEPISQKPKIDRNRILFIAGRYDQYVHFEDALALQQAWNISNFISYRCGHAGIIFHRKKIANDVLSFIHRTLSLSPRSV</sequence>
<dbReference type="InterPro" id="IPR029058">
    <property type="entry name" value="AB_hydrolase_fold"/>
</dbReference>
<evidence type="ECO:0000313" key="1">
    <source>
        <dbReference type="EMBL" id="ACJ34972.1"/>
    </source>
</evidence>
<organism evidence="1 2">
    <name type="scientific">Anoxybacillus flavithermus (strain DSM 21510 / WK1)</name>
    <dbReference type="NCBI Taxonomy" id="491915"/>
    <lineage>
        <taxon>Bacteria</taxon>
        <taxon>Bacillati</taxon>
        <taxon>Bacillota</taxon>
        <taxon>Bacilli</taxon>
        <taxon>Bacillales</taxon>
        <taxon>Anoxybacillaceae</taxon>
        <taxon>Anoxybacillus</taxon>
    </lineage>
</organism>
<dbReference type="PATRIC" id="fig|491915.6.peg.2699"/>
<dbReference type="SUPFAM" id="SSF53474">
    <property type="entry name" value="alpha/beta-Hydrolases"/>
    <property type="match status" value="1"/>
</dbReference>
<dbReference type="InterPro" id="IPR019149">
    <property type="entry name" value="ABHD18"/>
</dbReference>
<dbReference type="Pfam" id="PF09752">
    <property type="entry name" value="ABHD18"/>
    <property type="match status" value="1"/>
</dbReference>
<dbReference type="ESTHER" id="anofw-b7gm70">
    <property type="family name" value="6_AlphaBeta_hydrolase"/>
</dbReference>
<accession>B7GM70</accession>
<dbReference type="STRING" id="491915.Aflv_2619"/>
<dbReference type="EMBL" id="CP000922">
    <property type="protein sequence ID" value="ACJ34972.1"/>
    <property type="molecule type" value="Genomic_DNA"/>
</dbReference>
<dbReference type="Proteomes" id="UP000000742">
    <property type="component" value="Chromosome"/>
</dbReference>
<dbReference type="HOGENOM" id="CLU_074037_0_0_9"/>